<dbReference type="InterPro" id="IPR017482">
    <property type="entry name" value="Lambda-type_endonuclease"/>
</dbReference>
<dbReference type="InterPro" id="IPR051703">
    <property type="entry name" value="NF-kappa-B_Signaling_Reg"/>
</dbReference>
<dbReference type="PANTHER" id="PTHR46609:SF6">
    <property type="entry name" value="EXONUCLEASE, PHAGE-TYPE_RECB, C-TERMINAL DOMAIN-CONTAINING PROTEIN-RELATED"/>
    <property type="match status" value="1"/>
</dbReference>
<reference evidence="2" key="1">
    <citation type="journal article" date="2014" name="Front. Microbiol.">
        <title>High frequency of phylogenetically diverse reductive dehalogenase-homologous genes in deep subseafloor sedimentary metagenomes.</title>
        <authorList>
            <person name="Kawai M."/>
            <person name="Futagami T."/>
            <person name="Toyoda A."/>
            <person name="Takaki Y."/>
            <person name="Nishi S."/>
            <person name="Hori S."/>
            <person name="Arai W."/>
            <person name="Tsubouchi T."/>
            <person name="Morono Y."/>
            <person name="Uchiyama I."/>
            <person name="Ito T."/>
            <person name="Fujiyama A."/>
            <person name="Inagaki F."/>
            <person name="Takami H."/>
        </authorList>
    </citation>
    <scope>NUCLEOTIDE SEQUENCE</scope>
    <source>
        <strain evidence="2">Expedition CK06-06</strain>
    </source>
</reference>
<dbReference type="Gene3D" id="3.90.320.10">
    <property type="match status" value="1"/>
</dbReference>
<dbReference type="CDD" id="cd22343">
    <property type="entry name" value="PDDEXK_lambda_exonuclease-like"/>
    <property type="match status" value="1"/>
</dbReference>
<evidence type="ECO:0000259" key="1">
    <source>
        <dbReference type="Pfam" id="PF09588"/>
    </source>
</evidence>
<accession>X1BHR2</accession>
<dbReference type="EMBL" id="BART01013757">
    <property type="protein sequence ID" value="GAG80752.1"/>
    <property type="molecule type" value="Genomic_DNA"/>
</dbReference>
<dbReference type="Pfam" id="PF09588">
    <property type="entry name" value="YqaJ"/>
    <property type="match status" value="1"/>
</dbReference>
<name>X1BHR2_9ZZZZ</name>
<proteinExistence type="predicted"/>
<dbReference type="NCBIfam" id="TIGR03033">
    <property type="entry name" value="phage_rel_nuc"/>
    <property type="match status" value="1"/>
</dbReference>
<dbReference type="InterPro" id="IPR011604">
    <property type="entry name" value="PDDEXK-like_dom_sf"/>
</dbReference>
<comment type="caution">
    <text evidence="2">The sequence shown here is derived from an EMBL/GenBank/DDBJ whole genome shotgun (WGS) entry which is preliminary data.</text>
</comment>
<dbReference type="InterPro" id="IPR019080">
    <property type="entry name" value="YqaJ_viral_recombinase"/>
</dbReference>
<evidence type="ECO:0000313" key="2">
    <source>
        <dbReference type="EMBL" id="GAG80752.1"/>
    </source>
</evidence>
<protein>
    <recommendedName>
        <fullName evidence="1">YqaJ viral recombinase domain-containing protein</fullName>
    </recommendedName>
</protein>
<organism evidence="2">
    <name type="scientific">marine sediment metagenome</name>
    <dbReference type="NCBI Taxonomy" id="412755"/>
    <lineage>
        <taxon>unclassified sequences</taxon>
        <taxon>metagenomes</taxon>
        <taxon>ecological metagenomes</taxon>
    </lineage>
</organism>
<feature type="domain" description="YqaJ viral recombinase" evidence="1">
    <location>
        <begin position="12"/>
        <end position="151"/>
    </location>
</feature>
<dbReference type="AlphaFoldDB" id="X1BHR2"/>
<gene>
    <name evidence="2" type="ORF">S01H4_27926</name>
</gene>
<feature type="non-terminal residue" evidence="2">
    <location>
        <position position="208"/>
    </location>
</feature>
<sequence length="208" mass="23684">MIIHDMEQGTEEWLRVRMGKVTASNFAISMAKGKSGGVSKTRTTLMHKLIAERLTNEPQETYRNGAMEWGTETEPAAREYYEAVNDCIVKEVGFVEHNEYIGCSPDGLVSEDGLLEIKCPNSATHIGYILADKLPAVYKAQVQGQLWVTDRKWCDFVSYDPRVSKRPYWFIRVNRDQDYIDKLECAVGDFATDMQIIIKQLTESQFVG</sequence>
<dbReference type="PANTHER" id="PTHR46609">
    <property type="entry name" value="EXONUCLEASE, PHAGE-TYPE/RECB, C-TERMINAL DOMAIN-CONTAINING PROTEIN"/>
    <property type="match status" value="1"/>
</dbReference>
<dbReference type="InterPro" id="IPR011335">
    <property type="entry name" value="Restrct_endonuc-II-like"/>
</dbReference>
<dbReference type="SUPFAM" id="SSF52980">
    <property type="entry name" value="Restriction endonuclease-like"/>
    <property type="match status" value="1"/>
</dbReference>